<organism evidence="2 3">
    <name type="scientific">Mycena alexandri</name>
    <dbReference type="NCBI Taxonomy" id="1745969"/>
    <lineage>
        <taxon>Eukaryota</taxon>
        <taxon>Fungi</taxon>
        <taxon>Dikarya</taxon>
        <taxon>Basidiomycota</taxon>
        <taxon>Agaricomycotina</taxon>
        <taxon>Agaricomycetes</taxon>
        <taxon>Agaricomycetidae</taxon>
        <taxon>Agaricales</taxon>
        <taxon>Marasmiineae</taxon>
        <taxon>Mycenaceae</taxon>
        <taxon>Mycena</taxon>
    </lineage>
</organism>
<feature type="region of interest" description="Disordered" evidence="1">
    <location>
        <begin position="199"/>
        <end position="223"/>
    </location>
</feature>
<gene>
    <name evidence="2" type="ORF">C8F04DRAFT_1273247</name>
</gene>
<evidence type="ECO:0000313" key="3">
    <source>
        <dbReference type="Proteomes" id="UP001218188"/>
    </source>
</evidence>
<feature type="region of interest" description="Disordered" evidence="1">
    <location>
        <begin position="87"/>
        <end position="109"/>
    </location>
</feature>
<evidence type="ECO:0000256" key="1">
    <source>
        <dbReference type="SAM" id="MobiDB-lite"/>
    </source>
</evidence>
<comment type="caution">
    <text evidence="2">The sequence shown here is derived from an EMBL/GenBank/DDBJ whole genome shotgun (WGS) entry which is preliminary data.</text>
</comment>
<sequence length="223" mass="23714">MSTRRSISDSAEGLLTGALNGTRDMEAATSFKDHLLAVLSLHDALRATVAPIPRYSGPSDWQTDATLRKVEALLRASDYQASSTSSVAAPITTPTPKASVAVNGKRPPTPTPVPHNLRCACPFKFLTILLSAQCKRKHHQRARLPRLGGASASPSATISNNAGAAACPNHLAPAALPVPLPVVRAHESERHRRRLFRRGTAPARTPPTPQAPAAAAGWARWRS</sequence>
<evidence type="ECO:0000313" key="2">
    <source>
        <dbReference type="EMBL" id="KAJ7021836.1"/>
    </source>
</evidence>
<feature type="compositionally biased region" description="Polar residues" evidence="1">
    <location>
        <begin position="87"/>
        <end position="96"/>
    </location>
</feature>
<protein>
    <submittedName>
        <fullName evidence="2">Uncharacterized protein</fullName>
    </submittedName>
</protein>
<dbReference type="Proteomes" id="UP001218188">
    <property type="component" value="Unassembled WGS sequence"/>
</dbReference>
<dbReference type="AlphaFoldDB" id="A0AAD6S7V7"/>
<keyword evidence="3" id="KW-1185">Reference proteome</keyword>
<name>A0AAD6S7V7_9AGAR</name>
<accession>A0AAD6S7V7</accession>
<feature type="compositionally biased region" description="Low complexity" evidence="1">
    <location>
        <begin position="211"/>
        <end position="223"/>
    </location>
</feature>
<proteinExistence type="predicted"/>
<dbReference type="EMBL" id="JARJCM010000222">
    <property type="protein sequence ID" value="KAJ7021836.1"/>
    <property type="molecule type" value="Genomic_DNA"/>
</dbReference>
<reference evidence="2" key="1">
    <citation type="submission" date="2023-03" db="EMBL/GenBank/DDBJ databases">
        <title>Massive genome expansion in bonnet fungi (Mycena s.s.) driven by repeated elements and novel gene families across ecological guilds.</title>
        <authorList>
            <consortium name="Lawrence Berkeley National Laboratory"/>
            <person name="Harder C.B."/>
            <person name="Miyauchi S."/>
            <person name="Viragh M."/>
            <person name="Kuo A."/>
            <person name="Thoen E."/>
            <person name="Andreopoulos B."/>
            <person name="Lu D."/>
            <person name="Skrede I."/>
            <person name="Drula E."/>
            <person name="Henrissat B."/>
            <person name="Morin E."/>
            <person name="Kohler A."/>
            <person name="Barry K."/>
            <person name="LaButti K."/>
            <person name="Morin E."/>
            <person name="Salamov A."/>
            <person name="Lipzen A."/>
            <person name="Mereny Z."/>
            <person name="Hegedus B."/>
            <person name="Baldrian P."/>
            <person name="Stursova M."/>
            <person name="Weitz H."/>
            <person name="Taylor A."/>
            <person name="Grigoriev I.V."/>
            <person name="Nagy L.G."/>
            <person name="Martin F."/>
            <person name="Kauserud H."/>
        </authorList>
    </citation>
    <scope>NUCLEOTIDE SEQUENCE</scope>
    <source>
        <strain evidence="2">CBHHK200</strain>
    </source>
</reference>